<proteinExistence type="predicted"/>
<comment type="caution">
    <text evidence="2">The sequence shown here is derived from an EMBL/GenBank/DDBJ whole genome shotgun (WGS) entry which is preliminary data.</text>
</comment>
<evidence type="ECO:0000256" key="1">
    <source>
        <dbReference type="SAM" id="Coils"/>
    </source>
</evidence>
<dbReference type="EMBL" id="MTSM01000008">
    <property type="protein sequence ID" value="OPX55569.1"/>
    <property type="molecule type" value="Genomic_DNA"/>
</dbReference>
<evidence type="ECO:0000313" key="2">
    <source>
        <dbReference type="EMBL" id="OPX55569.1"/>
    </source>
</evidence>
<feature type="coiled-coil region" evidence="1">
    <location>
        <begin position="192"/>
        <end position="275"/>
    </location>
</feature>
<dbReference type="RefSeq" id="WP_080051866.1">
    <property type="nucleotide sequence ID" value="NZ_FUXG01000008.1"/>
</dbReference>
<feature type="coiled-coil region" evidence="1">
    <location>
        <begin position="90"/>
        <end position="152"/>
    </location>
</feature>
<keyword evidence="1" id="KW-0175">Coiled coil</keyword>
<accession>A0A1T4PFJ9</accession>
<keyword evidence="3" id="KW-1185">Reference proteome</keyword>
<gene>
    <name evidence="2" type="ORF">BTE48_08095</name>
</gene>
<dbReference type="AlphaFoldDB" id="A0A1T4PFJ9"/>
<name>A0A1T4PFJ9_9GAMM</name>
<dbReference type="STRING" id="64969.SAMN02745127_01469"/>
<protein>
    <submittedName>
        <fullName evidence="2">Uncharacterized protein</fullName>
    </submittedName>
</protein>
<organism evidence="2 3">
    <name type="scientific">Oceanospirillum multiglobuliferum</name>
    <dbReference type="NCBI Taxonomy" id="64969"/>
    <lineage>
        <taxon>Bacteria</taxon>
        <taxon>Pseudomonadati</taxon>
        <taxon>Pseudomonadota</taxon>
        <taxon>Gammaproteobacteria</taxon>
        <taxon>Oceanospirillales</taxon>
        <taxon>Oceanospirillaceae</taxon>
        <taxon>Oceanospirillum</taxon>
    </lineage>
</organism>
<reference evidence="2 3" key="1">
    <citation type="submission" date="2017-01" db="EMBL/GenBank/DDBJ databases">
        <title>Genome Sequencing of a Marine Spirillum, Oceanospirillum multiglobuliferum ATCC 33336, from Japan.</title>
        <authorList>
            <person name="Carney J.G."/>
            <person name="Trachtenberg A.M."/>
            <person name="Rheaume B.A."/>
            <person name="Linnane J.D."/>
            <person name="Pitts N.L."/>
            <person name="Mykles D.L."/>
            <person name="Maclea K.S."/>
        </authorList>
    </citation>
    <scope>NUCLEOTIDE SEQUENCE [LARGE SCALE GENOMIC DNA]</scope>
    <source>
        <strain evidence="2 3">ATCC 33336</strain>
    </source>
</reference>
<sequence length="280" mass="32093">MSQSTMPKESYFEQINSWLSEGKPLESLTANMLKHQVGGSFEQAVEALQSYTSTLNPPAIPTPPESVKQALTCAIDQVWRDLWLAKQKDINLLEAESQQDKVQIKALSEQLSEKKLAYERLADERNQALKQNAQLQRQMDEKVRLLESEIKNRSLQALYGNSSIVNSVNTSKFSTPKPDAALDFDTESEVRIKQLQKEISDLQYDLSIKEDALKADQAHRRWALELSMEQANEIKRLTEENKTYKDELSQIRKLYERSEMQVAALREDIRALAQHPKNSL</sequence>
<evidence type="ECO:0000313" key="3">
    <source>
        <dbReference type="Proteomes" id="UP000191418"/>
    </source>
</evidence>
<dbReference type="Proteomes" id="UP000191418">
    <property type="component" value="Unassembled WGS sequence"/>
</dbReference>